<dbReference type="OrthoDB" id="6120777at2"/>
<proteinExistence type="predicted"/>
<keyword evidence="3" id="KW-1185">Reference proteome</keyword>
<evidence type="ECO:0000256" key="1">
    <source>
        <dbReference type="SAM" id="MobiDB-lite"/>
    </source>
</evidence>
<evidence type="ECO:0000313" key="3">
    <source>
        <dbReference type="Proteomes" id="UP000198623"/>
    </source>
</evidence>
<accession>A0A1I2SWD9</accession>
<sequence>MSGQPLHSSKQSAKQPSSADQLLRIYVNTPDNDPLMETLSQQRDELLDDLDKVASAAEVTGLIIWLLRDNGINTQGETLDETADRLGDLDIETDTDQYTHLIFQIKMAVERLDSIMLDNS</sequence>
<dbReference type="RefSeq" id="WP_090728521.1">
    <property type="nucleotide sequence ID" value="NZ_FOOU01000008.1"/>
</dbReference>
<reference evidence="3" key="1">
    <citation type="submission" date="2016-10" db="EMBL/GenBank/DDBJ databases">
        <authorList>
            <person name="Varghese N."/>
            <person name="Submissions S."/>
        </authorList>
    </citation>
    <scope>NUCLEOTIDE SEQUENCE [LARGE SCALE GENOMIC DNA]</scope>
    <source>
        <strain evidence="3">CGMCC 1.10971</strain>
    </source>
</reference>
<dbReference type="Proteomes" id="UP000198623">
    <property type="component" value="Unassembled WGS sequence"/>
</dbReference>
<dbReference type="STRING" id="1045558.SAMN05216175_108140"/>
<dbReference type="AlphaFoldDB" id="A0A1I2SWD9"/>
<feature type="region of interest" description="Disordered" evidence="1">
    <location>
        <begin position="1"/>
        <end position="21"/>
    </location>
</feature>
<gene>
    <name evidence="2" type="ORF">SAMN05216175_108140</name>
</gene>
<evidence type="ECO:0000313" key="2">
    <source>
        <dbReference type="EMBL" id="SFG55247.1"/>
    </source>
</evidence>
<name>A0A1I2SWD9_9GAMM</name>
<dbReference type="EMBL" id="FOOU01000008">
    <property type="protein sequence ID" value="SFG55247.1"/>
    <property type="molecule type" value="Genomic_DNA"/>
</dbReference>
<protein>
    <submittedName>
        <fullName evidence="2">Uncharacterized protein</fullName>
    </submittedName>
</protein>
<organism evidence="2 3">
    <name type="scientific">Neptunomonas qingdaonensis</name>
    <dbReference type="NCBI Taxonomy" id="1045558"/>
    <lineage>
        <taxon>Bacteria</taxon>
        <taxon>Pseudomonadati</taxon>
        <taxon>Pseudomonadota</taxon>
        <taxon>Gammaproteobacteria</taxon>
        <taxon>Oceanospirillales</taxon>
        <taxon>Oceanospirillaceae</taxon>
        <taxon>Neptunomonas</taxon>
    </lineage>
</organism>
<feature type="compositionally biased region" description="Low complexity" evidence="1">
    <location>
        <begin position="8"/>
        <end position="19"/>
    </location>
</feature>